<protein>
    <submittedName>
        <fullName evidence="2">Uncharacterized protein</fullName>
    </submittedName>
</protein>
<reference evidence="2" key="1">
    <citation type="submission" date="2023-05" db="EMBL/GenBank/DDBJ databases">
        <title>Nepenthes gracilis genome sequencing.</title>
        <authorList>
            <person name="Fukushima K."/>
        </authorList>
    </citation>
    <scope>NUCLEOTIDE SEQUENCE</scope>
    <source>
        <strain evidence="2">SING2019-196</strain>
    </source>
</reference>
<evidence type="ECO:0000256" key="1">
    <source>
        <dbReference type="SAM" id="MobiDB-lite"/>
    </source>
</evidence>
<dbReference type="EMBL" id="BSYO01000006">
    <property type="protein sequence ID" value="GMH06679.1"/>
    <property type="molecule type" value="Genomic_DNA"/>
</dbReference>
<evidence type="ECO:0000313" key="2">
    <source>
        <dbReference type="EMBL" id="GMH06679.1"/>
    </source>
</evidence>
<organism evidence="2 3">
    <name type="scientific">Nepenthes gracilis</name>
    <name type="common">Slender pitcher plant</name>
    <dbReference type="NCBI Taxonomy" id="150966"/>
    <lineage>
        <taxon>Eukaryota</taxon>
        <taxon>Viridiplantae</taxon>
        <taxon>Streptophyta</taxon>
        <taxon>Embryophyta</taxon>
        <taxon>Tracheophyta</taxon>
        <taxon>Spermatophyta</taxon>
        <taxon>Magnoliopsida</taxon>
        <taxon>eudicotyledons</taxon>
        <taxon>Gunneridae</taxon>
        <taxon>Pentapetalae</taxon>
        <taxon>Caryophyllales</taxon>
        <taxon>Nepenthaceae</taxon>
        <taxon>Nepenthes</taxon>
    </lineage>
</organism>
<gene>
    <name evidence="2" type="ORF">Nepgr_008519</name>
</gene>
<evidence type="ECO:0000313" key="3">
    <source>
        <dbReference type="Proteomes" id="UP001279734"/>
    </source>
</evidence>
<name>A0AAD3S951_NEPGR</name>
<feature type="region of interest" description="Disordered" evidence="1">
    <location>
        <begin position="1"/>
        <end position="21"/>
    </location>
</feature>
<comment type="caution">
    <text evidence="2">The sequence shown here is derived from an EMBL/GenBank/DDBJ whole genome shotgun (WGS) entry which is preliminary data.</text>
</comment>
<accession>A0AAD3S951</accession>
<keyword evidence="3" id="KW-1185">Reference proteome</keyword>
<sequence>MEQLDQPFKQQMLPFPHCPRKDSEFADRSSIAFVENGDVTGQMCKRHRAVGLHQRSWWSIMENRRICRSMVTQPTHMRGDLAFVNHHSHGRMNAAR</sequence>
<proteinExistence type="predicted"/>
<dbReference type="Proteomes" id="UP001279734">
    <property type="component" value="Unassembled WGS sequence"/>
</dbReference>
<dbReference type="AlphaFoldDB" id="A0AAD3S951"/>